<accession>A0A422QBI6</accession>
<dbReference type="GO" id="GO:0004140">
    <property type="term" value="F:dephospho-CoA kinase activity"/>
    <property type="evidence" value="ECO:0007669"/>
    <property type="project" value="TreeGrafter"/>
</dbReference>
<organism evidence="2 3">
    <name type="scientific">Trypanosoma conorhini</name>
    <dbReference type="NCBI Taxonomy" id="83891"/>
    <lineage>
        <taxon>Eukaryota</taxon>
        <taxon>Discoba</taxon>
        <taxon>Euglenozoa</taxon>
        <taxon>Kinetoplastea</taxon>
        <taxon>Metakinetoplastina</taxon>
        <taxon>Trypanosomatida</taxon>
        <taxon>Trypanosomatidae</taxon>
        <taxon>Trypanosoma</taxon>
    </lineage>
</organism>
<evidence type="ECO:0000313" key="2">
    <source>
        <dbReference type="EMBL" id="RNF27285.1"/>
    </source>
</evidence>
<dbReference type="InterPro" id="IPR014729">
    <property type="entry name" value="Rossmann-like_a/b/a_fold"/>
</dbReference>
<reference evidence="2 3" key="1">
    <citation type="journal article" date="2018" name="BMC Genomics">
        <title>Genomic comparison of Trypanosoma conorhini and Trypanosoma rangeli to Trypanosoma cruzi strains of high and low virulence.</title>
        <authorList>
            <person name="Bradwell K.R."/>
            <person name="Koparde V.N."/>
            <person name="Matveyev A.V."/>
            <person name="Serrano M.G."/>
            <person name="Alves J.M."/>
            <person name="Parikh H."/>
            <person name="Huang B."/>
            <person name="Lee V."/>
            <person name="Espinosa-Alvarez O."/>
            <person name="Ortiz P.A."/>
            <person name="Costa-Martins A.G."/>
            <person name="Teixeira M.M."/>
            <person name="Buck G.A."/>
        </authorList>
    </citation>
    <scope>NUCLEOTIDE SEQUENCE [LARGE SCALE GENOMIC DNA]</scope>
    <source>
        <strain evidence="2 3">025E</strain>
    </source>
</reference>
<keyword evidence="2" id="KW-0548">Nucleotidyltransferase</keyword>
<dbReference type="PANTHER" id="PTHR10695">
    <property type="entry name" value="DEPHOSPHO-COA KINASE-RELATED"/>
    <property type="match status" value="1"/>
</dbReference>
<keyword evidence="3" id="KW-1185">Reference proteome</keyword>
<dbReference type="Proteomes" id="UP000284403">
    <property type="component" value="Unassembled WGS sequence"/>
</dbReference>
<dbReference type="NCBIfam" id="NF001985">
    <property type="entry name" value="PRK00777.1"/>
    <property type="match status" value="1"/>
</dbReference>
<dbReference type="GO" id="GO:0015937">
    <property type="term" value="P:coenzyme A biosynthetic process"/>
    <property type="evidence" value="ECO:0007669"/>
    <property type="project" value="TreeGrafter"/>
</dbReference>
<sequence length="270" mass="29560">MRALRLSTMAGVESNKAALRAYLMSLRGAESVGDPKNPLSVQLRIHDGRRDTLLRHTKELYVASLEHHPGTFVNVIPIFPSGDEQTFSKCSENDRSAPLTLFSAASMTADRGFIPLYTYVALGGTFDHLHAGHKLLLTTALFYATTSLRVGITLEVMLARKQYGSYIESFEARRDAVTEFLHSVRTDIELRVVGITEPSGGTNRDAEVEALVVSPETAGAVASINTERASHGLKPLDCIQIPCVGTDGDDLISSTKLRRRLSEDKKDDTK</sequence>
<dbReference type="OrthoDB" id="330671at2759"/>
<dbReference type="InterPro" id="IPR004821">
    <property type="entry name" value="Cyt_trans-like"/>
</dbReference>
<dbReference type="PANTHER" id="PTHR10695:SF46">
    <property type="entry name" value="BIFUNCTIONAL COENZYME A SYNTHASE-RELATED"/>
    <property type="match status" value="1"/>
</dbReference>
<dbReference type="Gene3D" id="3.40.50.620">
    <property type="entry name" value="HUPs"/>
    <property type="match status" value="1"/>
</dbReference>
<feature type="domain" description="Cytidyltransferase-like" evidence="1">
    <location>
        <begin position="122"/>
        <end position="260"/>
    </location>
</feature>
<proteinExistence type="predicted"/>
<dbReference type="EMBL" id="MKKU01000010">
    <property type="protein sequence ID" value="RNF27285.1"/>
    <property type="molecule type" value="Genomic_DNA"/>
</dbReference>
<dbReference type="AlphaFoldDB" id="A0A422QBI6"/>
<comment type="caution">
    <text evidence="2">The sequence shown here is derived from an EMBL/GenBank/DDBJ whole genome shotgun (WGS) entry which is preliminary data.</text>
</comment>
<dbReference type="RefSeq" id="XP_029232491.1">
    <property type="nucleotide sequence ID" value="XM_029367418.1"/>
</dbReference>
<name>A0A422QBI6_9TRYP</name>
<dbReference type="GeneID" id="40314087"/>
<dbReference type="GO" id="GO:0016779">
    <property type="term" value="F:nucleotidyltransferase activity"/>
    <property type="evidence" value="ECO:0007669"/>
    <property type="project" value="UniProtKB-KW"/>
</dbReference>
<dbReference type="Pfam" id="PF01467">
    <property type="entry name" value="CTP_transf_like"/>
    <property type="match status" value="1"/>
</dbReference>
<evidence type="ECO:0000259" key="1">
    <source>
        <dbReference type="Pfam" id="PF01467"/>
    </source>
</evidence>
<evidence type="ECO:0000313" key="3">
    <source>
        <dbReference type="Proteomes" id="UP000284403"/>
    </source>
</evidence>
<dbReference type="SUPFAM" id="SSF52374">
    <property type="entry name" value="Nucleotidylyl transferase"/>
    <property type="match status" value="1"/>
</dbReference>
<keyword evidence="2" id="KW-0808">Transferase</keyword>
<gene>
    <name evidence="2" type="ORF">Tco025E_00476</name>
</gene>
<protein>
    <submittedName>
        <fullName evidence="2">Pantetheine-phosphate adenylyltransferase</fullName>
    </submittedName>
</protein>